<proteinExistence type="predicted"/>
<keyword evidence="2" id="KW-1185">Reference proteome</keyword>
<reference evidence="1 2" key="3">
    <citation type="journal article" date="2022" name="Microbiol. Spectr.">
        <title>Folding features and dynamics of 3D genome architecture in plant fungal pathogens.</title>
        <authorList>
            <person name="Xia C."/>
        </authorList>
    </citation>
    <scope>NUCLEOTIDE SEQUENCE [LARGE SCALE GENOMIC DNA]</scope>
    <source>
        <strain evidence="1 2">93-210</strain>
    </source>
</reference>
<organism evidence="1 2">
    <name type="scientific">Puccinia striiformis f. sp. tritici</name>
    <dbReference type="NCBI Taxonomy" id="168172"/>
    <lineage>
        <taxon>Eukaryota</taxon>
        <taxon>Fungi</taxon>
        <taxon>Dikarya</taxon>
        <taxon>Basidiomycota</taxon>
        <taxon>Pucciniomycotina</taxon>
        <taxon>Pucciniomycetes</taxon>
        <taxon>Pucciniales</taxon>
        <taxon>Pucciniaceae</taxon>
        <taxon>Puccinia</taxon>
    </lineage>
</organism>
<dbReference type="EMBL" id="CM045879">
    <property type="protein sequence ID" value="KAI7938956.1"/>
    <property type="molecule type" value="Genomic_DNA"/>
</dbReference>
<gene>
    <name evidence="1" type="ORF">MJO28_014535</name>
</gene>
<comment type="caution">
    <text evidence="1">The sequence shown here is derived from an EMBL/GenBank/DDBJ whole genome shotgun (WGS) entry which is preliminary data.</text>
</comment>
<sequence>MQLHISLGLVLLIATTVKTQADPNAPRGVTLPKVPKRQDNSCTKGGPFTASRKSKETVAYLYIYFSIRIPSRQSSHSIIFVFWSNVPKKKNVAVPPANQMTDDKTCNKLRSEFKATFSCCDYKKFVGFLDEQNKDKDIYVVTNDGFQSACPQDLKRAFF</sequence>
<evidence type="ECO:0000313" key="2">
    <source>
        <dbReference type="Proteomes" id="UP001060170"/>
    </source>
</evidence>
<reference evidence="2" key="2">
    <citation type="journal article" date="2018" name="Mol. Plant Microbe Interact.">
        <title>Genome sequence resources for the wheat stripe rust pathogen (Puccinia striiformis f. sp. tritici) and the barley stripe rust pathogen (Puccinia striiformis f. sp. hordei).</title>
        <authorList>
            <person name="Xia C."/>
            <person name="Wang M."/>
            <person name="Yin C."/>
            <person name="Cornejo O.E."/>
            <person name="Hulbert S.H."/>
            <person name="Chen X."/>
        </authorList>
    </citation>
    <scope>NUCLEOTIDE SEQUENCE [LARGE SCALE GENOMIC DNA]</scope>
    <source>
        <strain evidence="2">93-210</strain>
    </source>
</reference>
<protein>
    <submittedName>
        <fullName evidence="1">Uncharacterized protein</fullName>
    </submittedName>
</protein>
<evidence type="ECO:0000313" key="1">
    <source>
        <dbReference type="EMBL" id="KAI7938956.1"/>
    </source>
</evidence>
<name>A0ACC0DUF2_9BASI</name>
<accession>A0ACC0DUF2</accession>
<reference evidence="2" key="1">
    <citation type="journal article" date="2018" name="BMC Genomics">
        <title>Genomic insights into host adaptation between the wheat stripe rust pathogen (Puccinia striiformis f. sp. tritici) and the barley stripe rust pathogen (Puccinia striiformis f. sp. hordei).</title>
        <authorList>
            <person name="Xia C."/>
            <person name="Wang M."/>
            <person name="Yin C."/>
            <person name="Cornejo O.E."/>
            <person name="Hulbert S.H."/>
            <person name="Chen X."/>
        </authorList>
    </citation>
    <scope>NUCLEOTIDE SEQUENCE [LARGE SCALE GENOMIC DNA]</scope>
    <source>
        <strain evidence="2">93-210</strain>
    </source>
</reference>
<dbReference type="Proteomes" id="UP001060170">
    <property type="component" value="Chromosome 15"/>
</dbReference>